<feature type="region of interest" description="Disordered" evidence="1">
    <location>
        <begin position="51"/>
        <end position="109"/>
    </location>
</feature>
<dbReference type="AlphaFoldDB" id="A0A8H6FG21"/>
<dbReference type="GeneID" id="59336822"/>
<dbReference type="RefSeq" id="XP_037155293.1">
    <property type="nucleotide sequence ID" value="XM_037299292.1"/>
</dbReference>
<evidence type="ECO:0000313" key="3">
    <source>
        <dbReference type="Proteomes" id="UP000593566"/>
    </source>
</evidence>
<evidence type="ECO:0000256" key="1">
    <source>
        <dbReference type="SAM" id="MobiDB-lite"/>
    </source>
</evidence>
<dbReference type="PANTHER" id="PTHR47843:SF2">
    <property type="entry name" value="BTB DOMAIN-CONTAINING PROTEIN"/>
    <property type="match status" value="1"/>
</dbReference>
<dbReference type="InterPro" id="IPR011333">
    <property type="entry name" value="SKP1/BTB/POZ_sf"/>
</dbReference>
<gene>
    <name evidence="2" type="ORF">HO133_008426</name>
</gene>
<name>A0A8H6FG21_9LECA</name>
<feature type="region of interest" description="Disordered" evidence="1">
    <location>
        <begin position="1"/>
        <end position="37"/>
    </location>
</feature>
<protein>
    <recommendedName>
        <fullName evidence="4">BTB domain-containing protein</fullName>
    </recommendedName>
</protein>
<evidence type="ECO:0008006" key="4">
    <source>
        <dbReference type="Google" id="ProtNLM"/>
    </source>
</evidence>
<accession>A0A8H6FG21</accession>
<dbReference type="Proteomes" id="UP000593566">
    <property type="component" value="Unassembled WGS sequence"/>
</dbReference>
<evidence type="ECO:0000313" key="2">
    <source>
        <dbReference type="EMBL" id="KAF6226985.1"/>
    </source>
</evidence>
<feature type="compositionally biased region" description="Polar residues" evidence="1">
    <location>
        <begin position="82"/>
        <end position="93"/>
    </location>
</feature>
<organism evidence="2 3">
    <name type="scientific">Letharia lupina</name>
    <dbReference type="NCBI Taxonomy" id="560253"/>
    <lineage>
        <taxon>Eukaryota</taxon>
        <taxon>Fungi</taxon>
        <taxon>Dikarya</taxon>
        <taxon>Ascomycota</taxon>
        <taxon>Pezizomycotina</taxon>
        <taxon>Lecanoromycetes</taxon>
        <taxon>OSLEUM clade</taxon>
        <taxon>Lecanoromycetidae</taxon>
        <taxon>Lecanorales</taxon>
        <taxon>Lecanorineae</taxon>
        <taxon>Parmeliaceae</taxon>
        <taxon>Letharia</taxon>
    </lineage>
</organism>
<dbReference type="Gene3D" id="3.30.710.10">
    <property type="entry name" value="Potassium Channel Kv1.1, Chain A"/>
    <property type="match status" value="1"/>
</dbReference>
<sequence>MGNLLTKPDREARVTSASAGDFAITTPGTFDEDPATVNKNRICLKPALEAITTTPLSEVPSPPRLKHRAPVRPPNSPETDRWSFQGSSRSGSAHSPLPHTKRYDTPSDSGSYTDKYADMSSDSDFFQLIVGPAVDIFVGPEEVQFTLPRKLLYYHSRFAERAIEGFFREASEKALRLPQDDPEVFYWLVQWMLQGNLEMVEQLRQKYQWKNGRQDWREYACRLLCRLWILGDKILHEPESSRRWPGISFAWSIRWGLHDLFCGAQDDNLRTPLIPDIVIEVWQNTMPDIEEPGKHRFGPRDRSLRQILFDELCDSHFHKTGVFDCSEYSKCFMLDGGKFAADVLAYLMRFANMDFDERNVEMQWD</sequence>
<dbReference type="PANTHER" id="PTHR47843">
    <property type="entry name" value="BTB DOMAIN-CONTAINING PROTEIN-RELATED"/>
    <property type="match status" value="1"/>
</dbReference>
<comment type="caution">
    <text evidence="2">The sequence shown here is derived from an EMBL/GenBank/DDBJ whole genome shotgun (WGS) entry which is preliminary data.</text>
</comment>
<reference evidence="2 3" key="1">
    <citation type="journal article" date="2020" name="Genomics">
        <title>Complete, high-quality genomes from long-read metagenomic sequencing of two wolf lichen thalli reveals enigmatic genome architecture.</title>
        <authorList>
            <person name="McKenzie S.K."/>
            <person name="Walston R.F."/>
            <person name="Allen J.L."/>
        </authorList>
    </citation>
    <scope>NUCLEOTIDE SEQUENCE [LARGE SCALE GENOMIC DNA]</scope>
    <source>
        <strain evidence="2">WasteWater1</strain>
    </source>
</reference>
<keyword evidence="3" id="KW-1185">Reference proteome</keyword>
<proteinExistence type="predicted"/>
<dbReference type="EMBL" id="JACCJB010000005">
    <property type="protein sequence ID" value="KAF6226985.1"/>
    <property type="molecule type" value="Genomic_DNA"/>
</dbReference>